<sequence length="325" mass="37423">SNNYYYLTQWKILCKKLGQQLKYLSIGGLTALDQLAIDILLNYCNNLDELRINNEIDIISYLSIIRQTVKRIHIDCETGIGLDCISLLAFRHYAEKVIHLGRVDVEPELIDSVISTIGSNFSNLKCLSIRLRNFDIDVSTPADFLFDQLEELSLQFVNGNVDLPFQRIIALGWTTIKCLTIQYASLTRESVDEIIRQLPQLQKLVLHAIEFRCDHLSKRYGHRLCVECGRHCWKAMSRLTKLKHLKLHRIIIDDEICAAIQTMSELRSLDLHYCSNVNETIVDVCAQLAKRIPRQKFTLCIVSRGFLSFHNNYNKNLILDIKVAA</sequence>
<evidence type="ECO:0000313" key="2">
    <source>
        <dbReference type="Proteomes" id="UP000728032"/>
    </source>
</evidence>
<organism evidence="1">
    <name type="scientific">Oppiella nova</name>
    <dbReference type="NCBI Taxonomy" id="334625"/>
    <lineage>
        <taxon>Eukaryota</taxon>
        <taxon>Metazoa</taxon>
        <taxon>Ecdysozoa</taxon>
        <taxon>Arthropoda</taxon>
        <taxon>Chelicerata</taxon>
        <taxon>Arachnida</taxon>
        <taxon>Acari</taxon>
        <taxon>Acariformes</taxon>
        <taxon>Sarcoptiformes</taxon>
        <taxon>Oribatida</taxon>
        <taxon>Brachypylina</taxon>
        <taxon>Oppioidea</taxon>
        <taxon>Oppiidae</taxon>
        <taxon>Oppiella</taxon>
    </lineage>
</organism>
<gene>
    <name evidence="1" type="ORF">ONB1V03_LOCUS17020</name>
</gene>
<dbReference type="InterPro" id="IPR032675">
    <property type="entry name" value="LRR_dom_sf"/>
</dbReference>
<feature type="non-terminal residue" evidence="1">
    <location>
        <position position="1"/>
    </location>
</feature>
<accession>A0A7R9MHR6</accession>
<dbReference type="EMBL" id="OC935091">
    <property type="protein sequence ID" value="CAD7660452.1"/>
    <property type="molecule type" value="Genomic_DNA"/>
</dbReference>
<proteinExistence type="predicted"/>
<dbReference type="Gene3D" id="3.80.10.10">
    <property type="entry name" value="Ribonuclease Inhibitor"/>
    <property type="match status" value="2"/>
</dbReference>
<evidence type="ECO:0008006" key="3">
    <source>
        <dbReference type="Google" id="ProtNLM"/>
    </source>
</evidence>
<dbReference type="EMBL" id="CAJPVJ010020266">
    <property type="protein sequence ID" value="CAG2177590.1"/>
    <property type="molecule type" value="Genomic_DNA"/>
</dbReference>
<evidence type="ECO:0000313" key="1">
    <source>
        <dbReference type="EMBL" id="CAD7660452.1"/>
    </source>
</evidence>
<keyword evidence="2" id="KW-1185">Reference proteome</keyword>
<dbReference type="AlphaFoldDB" id="A0A7R9MHR6"/>
<dbReference type="Proteomes" id="UP000728032">
    <property type="component" value="Unassembled WGS sequence"/>
</dbReference>
<name>A0A7R9MHR6_9ACAR</name>
<reference evidence="1" key="1">
    <citation type="submission" date="2020-11" db="EMBL/GenBank/DDBJ databases">
        <authorList>
            <person name="Tran Van P."/>
        </authorList>
    </citation>
    <scope>NUCLEOTIDE SEQUENCE</scope>
</reference>
<protein>
    <recommendedName>
        <fullName evidence="3">F-box/LRR-repeat protein 2</fullName>
    </recommendedName>
</protein>
<dbReference type="SUPFAM" id="SSF52047">
    <property type="entry name" value="RNI-like"/>
    <property type="match status" value="1"/>
</dbReference>
<dbReference type="OrthoDB" id="6509385at2759"/>